<evidence type="ECO:0000313" key="2">
    <source>
        <dbReference type="EnsemblPlants" id="PNT64778"/>
    </source>
</evidence>
<dbReference type="Gramene" id="PNT64780">
    <property type="protein sequence ID" value="PNT64780"/>
    <property type="gene ID" value="BRADI_4g32846v3"/>
</dbReference>
<dbReference type="Gramene" id="PNT64778">
    <property type="protein sequence ID" value="PNT64778"/>
    <property type="gene ID" value="BRADI_4g32846v3"/>
</dbReference>
<organism evidence="1">
    <name type="scientific">Brachypodium distachyon</name>
    <name type="common">Purple false brome</name>
    <name type="synonym">Trachynia distachya</name>
    <dbReference type="NCBI Taxonomy" id="15368"/>
    <lineage>
        <taxon>Eukaryota</taxon>
        <taxon>Viridiplantae</taxon>
        <taxon>Streptophyta</taxon>
        <taxon>Embryophyta</taxon>
        <taxon>Tracheophyta</taxon>
        <taxon>Spermatophyta</taxon>
        <taxon>Magnoliopsida</taxon>
        <taxon>Liliopsida</taxon>
        <taxon>Poales</taxon>
        <taxon>Poaceae</taxon>
        <taxon>BOP clade</taxon>
        <taxon>Pooideae</taxon>
        <taxon>Stipodae</taxon>
        <taxon>Brachypodieae</taxon>
        <taxon>Brachypodium</taxon>
    </lineage>
</organism>
<dbReference type="RefSeq" id="XP_024310631.1">
    <property type="nucleotide sequence ID" value="XM_024454863.1"/>
</dbReference>
<dbReference type="Gramene" id="PNT64779">
    <property type="protein sequence ID" value="PNT64779"/>
    <property type="gene ID" value="BRADI_4g32846v3"/>
</dbReference>
<dbReference type="EMBL" id="CM000883">
    <property type="protein sequence ID" value="PNT64779.1"/>
    <property type="molecule type" value="Genomic_DNA"/>
</dbReference>
<evidence type="ECO:0000313" key="3">
    <source>
        <dbReference type="Proteomes" id="UP000008810"/>
    </source>
</evidence>
<dbReference type="KEGG" id="bdi:104584692"/>
<dbReference type="RefSeq" id="XP_010238255.1">
    <property type="nucleotide sequence ID" value="XM_010239953.3"/>
</dbReference>
<sequence>MVIAGKPGAAVRKTRDTSALLILILDLALLIKTTRINLMKGRELQRFATDGLARQVFVRTKKAREGGYSKKCRLGGWTTVLSVCMVQDSKSTRLSENATSVIWKMECTLLAKIMMVMRPWSSDLFTSYYLA</sequence>
<accession>A0A2K2CRY0</accession>
<dbReference type="EnsemblPlants" id="PNT64779">
    <property type="protein sequence ID" value="PNT64779"/>
    <property type="gene ID" value="BRADI_4g32846v3"/>
</dbReference>
<dbReference type="RefSeq" id="XP_024310632.1">
    <property type="nucleotide sequence ID" value="XM_024454864.1"/>
</dbReference>
<dbReference type="EnsemblPlants" id="PNT64778">
    <property type="protein sequence ID" value="PNT64778"/>
    <property type="gene ID" value="BRADI_4g32846v3"/>
</dbReference>
<dbReference type="Gramene" id="PNT64781">
    <property type="protein sequence ID" value="PNT64781"/>
    <property type="gene ID" value="BRADI_4g32846v3"/>
</dbReference>
<dbReference type="EMBL" id="CM000883">
    <property type="protein sequence ID" value="PNT64781.1"/>
    <property type="molecule type" value="Genomic_DNA"/>
</dbReference>
<dbReference type="EMBL" id="CM000883">
    <property type="protein sequence ID" value="PNT64782.1"/>
    <property type="molecule type" value="Genomic_DNA"/>
</dbReference>
<name>A0A2K2CRY0_BRADI</name>
<reference evidence="2" key="3">
    <citation type="submission" date="2018-08" db="UniProtKB">
        <authorList>
            <consortium name="EnsemblPlants"/>
        </authorList>
    </citation>
    <scope>IDENTIFICATION</scope>
    <source>
        <strain evidence="2">cv. Bd21</strain>
    </source>
</reference>
<dbReference type="GeneID" id="104584692"/>
<reference evidence="1" key="2">
    <citation type="submission" date="2017-06" db="EMBL/GenBank/DDBJ databases">
        <title>WGS assembly of Brachypodium distachyon.</title>
        <authorList>
            <consortium name="The International Brachypodium Initiative"/>
            <person name="Lucas S."/>
            <person name="Harmon-Smith M."/>
            <person name="Lail K."/>
            <person name="Tice H."/>
            <person name="Grimwood J."/>
            <person name="Bruce D."/>
            <person name="Barry K."/>
            <person name="Shu S."/>
            <person name="Lindquist E."/>
            <person name="Wang M."/>
            <person name="Pitluck S."/>
            <person name="Vogel J.P."/>
            <person name="Garvin D.F."/>
            <person name="Mockler T.C."/>
            <person name="Schmutz J."/>
            <person name="Rokhsar D."/>
            <person name="Bevan M.W."/>
        </authorList>
    </citation>
    <scope>NUCLEOTIDE SEQUENCE</scope>
    <source>
        <strain evidence="1">Bd21</strain>
    </source>
</reference>
<keyword evidence="3" id="KW-1185">Reference proteome</keyword>
<reference evidence="1 2" key="1">
    <citation type="journal article" date="2010" name="Nature">
        <title>Genome sequencing and analysis of the model grass Brachypodium distachyon.</title>
        <authorList>
            <consortium name="International Brachypodium Initiative"/>
        </authorList>
    </citation>
    <scope>NUCLEOTIDE SEQUENCE [LARGE SCALE GENOMIC DNA]</scope>
    <source>
        <strain evidence="1">Bd21</strain>
        <strain evidence="2">cv. Bd21</strain>
    </source>
</reference>
<dbReference type="RefSeq" id="XP_024310630.1">
    <property type="nucleotide sequence ID" value="XM_024454862.1"/>
</dbReference>
<dbReference type="AlphaFoldDB" id="A0A2K2CRY0"/>
<proteinExistence type="predicted"/>
<dbReference type="EnsemblPlants" id="PNT64782">
    <property type="protein sequence ID" value="PNT64782"/>
    <property type="gene ID" value="BRADI_4g32846v3"/>
</dbReference>
<dbReference type="Proteomes" id="UP000008810">
    <property type="component" value="Chromosome 4"/>
</dbReference>
<protein>
    <submittedName>
        <fullName evidence="1 2">Uncharacterized protein</fullName>
    </submittedName>
</protein>
<dbReference type="EMBL" id="CM000883">
    <property type="protein sequence ID" value="PNT64778.1"/>
    <property type="molecule type" value="Genomic_DNA"/>
</dbReference>
<gene>
    <name evidence="2" type="primary">LOC104584692</name>
    <name evidence="1" type="ORF">BRADI_4g32846v3</name>
</gene>
<dbReference type="EMBL" id="CM000883">
    <property type="protein sequence ID" value="PNT64780.1"/>
    <property type="molecule type" value="Genomic_DNA"/>
</dbReference>
<dbReference type="Gramene" id="PNT64782">
    <property type="protein sequence ID" value="PNT64782"/>
    <property type="gene ID" value="BRADI_4g32846v3"/>
</dbReference>
<dbReference type="EnsemblPlants" id="PNT64781">
    <property type="protein sequence ID" value="PNT64781"/>
    <property type="gene ID" value="BRADI_4g32846v3"/>
</dbReference>
<evidence type="ECO:0000313" key="1">
    <source>
        <dbReference type="EMBL" id="PNT64779.1"/>
    </source>
</evidence>
<dbReference type="RefSeq" id="XP_024310633.1">
    <property type="nucleotide sequence ID" value="XM_024454865.1"/>
</dbReference>
<dbReference type="RefSeq" id="XP_014757432.1">
    <property type="nucleotide sequence ID" value="XM_014901946.2"/>
</dbReference>
<dbReference type="EnsemblPlants" id="PNT64780">
    <property type="protein sequence ID" value="PNT64780"/>
    <property type="gene ID" value="BRADI_4g32846v3"/>
</dbReference>